<feature type="chain" id="PRO_5045685281" description="DUF3806 domain-containing protein" evidence="1">
    <location>
        <begin position="22"/>
        <end position="190"/>
    </location>
</feature>
<dbReference type="Gene3D" id="1.20.120.1090">
    <property type="match status" value="1"/>
</dbReference>
<evidence type="ECO:0000313" key="4">
    <source>
        <dbReference type="Proteomes" id="UP001253595"/>
    </source>
</evidence>
<evidence type="ECO:0000256" key="1">
    <source>
        <dbReference type="SAM" id="SignalP"/>
    </source>
</evidence>
<sequence>MNYIKPLIALTLTCSVAITNAQTPLNVVSEPTPVVPPKDVTINDLGWMDKNKMEQEITELSELTQTKLGTPIRKDLSDLDTMQRLVDKNLVEQDDYETQQAMGLVLGNLILADFPNTFEWKIYEDEIGRSRALCVKKTSDCLFPITMLSRRMEVGTKPDVKKIHNDAIMRMEKHLPKLPYDGGIMYKFPR</sequence>
<comment type="caution">
    <text evidence="3">The sequence shown here is derived from an EMBL/GenBank/DDBJ whole genome shotgun (WGS) entry which is preliminary data.</text>
</comment>
<name>A0ABU1UVT4_9GAMM</name>
<organism evidence="3 4">
    <name type="scientific">Cellvibrio fibrivorans</name>
    <dbReference type="NCBI Taxonomy" id="126350"/>
    <lineage>
        <taxon>Bacteria</taxon>
        <taxon>Pseudomonadati</taxon>
        <taxon>Pseudomonadota</taxon>
        <taxon>Gammaproteobacteria</taxon>
        <taxon>Cellvibrionales</taxon>
        <taxon>Cellvibrionaceae</taxon>
        <taxon>Cellvibrio</taxon>
    </lineage>
</organism>
<feature type="domain" description="DUF3806" evidence="2">
    <location>
        <begin position="78"/>
        <end position="163"/>
    </location>
</feature>
<gene>
    <name evidence="3" type="ORF">J2X05_001312</name>
</gene>
<reference evidence="3 4" key="1">
    <citation type="submission" date="2023-07" db="EMBL/GenBank/DDBJ databases">
        <title>Sorghum-associated microbial communities from plants grown in Nebraska, USA.</title>
        <authorList>
            <person name="Schachtman D."/>
        </authorList>
    </citation>
    <scope>NUCLEOTIDE SEQUENCE [LARGE SCALE GENOMIC DNA]</scope>
    <source>
        <strain evidence="3 4">BE190</strain>
    </source>
</reference>
<protein>
    <recommendedName>
        <fullName evidence="2">DUF3806 domain-containing protein</fullName>
    </recommendedName>
</protein>
<evidence type="ECO:0000259" key="2">
    <source>
        <dbReference type="Pfam" id="PF12713"/>
    </source>
</evidence>
<proteinExistence type="predicted"/>
<accession>A0ABU1UVT4</accession>
<dbReference type="InterPro" id="IPR024266">
    <property type="entry name" value="DUF3806"/>
</dbReference>
<dbReference type="RefSeq" id="WP_310070234.1">
    <property type="nucleotide sequence ID" value="NZ_JAVDVX010000002.1"/>
</dbReference>
<keyword evidence="4" id="KW-1185">Reference proteome</keyword>
<dbReference type="EMBL" id="JAVDVX010000002">
    <property type="protein sequence ID" value="MDR7089306.1"/>
    <property type="molecule type" value="Genomic_DNA"/>
</dbReference>
<dbReference type="Pfam" id="PF12713">
    <property type="entry name" value="DUF3806"/>
    <property type="match status" value="1"/>
</dbReference>
<keyword evidence="1" id="KW-0732">Signal</keyword>
<feature type="signal peptide" evidence="1">
    <location>
        <begin position="1"/>
        <end position="21"/>
    </location>
</feature>
<evidence type="ECO:0000313" key="3">
    <source>
        <dbReference type="EMBL" id="MDR7089306.1"/>
    </source>
</evidence>
<dbReference type="Proteomes" id="UP001253595">
    <property type="component" value="Unassembled WGS sequence"/>
</dbReference>